<dbReference type="GO" id="GO:0006376">
    <property type="term" value="P:mRNA splice site recognition"/>
    <property type="evidence" value="ECO:0000318"/>
    <property type="project" value="GO_Central"/>
</dbReference>
<dbReference type="OMA" id="PWKQYFS"/>
<feature type="domain" description="RRM" evidence="4">
    <location>
        <begin position="296"/>
        <end position="374"/>
    </location>
</feature>
<gene>
    <name evidence="5" type="ORF">MONBRDRAFT_16599</name>
</gene>
<dbReference type="eggNOG" id="KOG0144">
    <property type="taxonomic scope" value="Eukaryota"/>
</dbReference>
<dbReference type="SMART" id="SM00360">
    <property type="entry name" value="RRM"/>
    <property type="match status" value="3"/>
</dbReference>
<evidence type="ECO:0000313" key="6">
    <source>
        <dbReference type="Proteomes" id="UP000001357"/>
    </source>
</evidence>
<evidence type="ECO:0000313" key="5">
    <source>
        <dbReference type="EMBL" id="EDQ89884.1"/>
    </source>
</evidence>
<dbReference type="PANTHER" id="PTHR24012">
    <property type="entry name" value="RNA BINDING PROTEIN"/>
    <property type="match status" value="1"/>
</dbReference>
<dbReference type="AlphaFoldDB" id="A9UXQ5"/>
<dbReference type="GO" id="GO:0005737">
    <property type="term" value="C:cytoplasm"/>
    <property type="evidence" value="ECO:0000318"/>
    <property type="project" value="GO_Central"/>
</dbReference>
<keyword evidence="1" id="KW-0677">Repeat</keyword>
<dbReference type="RefSeq" id="XP_001745306.1">
    <property type="nucleotide sequence ID" value="XM_001745254.1"/>
</dbReference>
<dbReference type="PROSITE" id="PS50102">
    <property type="entry name" value="RRM"/>
    <property type="match status" value="3"/>
</dbReference>
<dbReference type="FunFam" id="3.30.70.330:FF:000383">
    <property type="entry name" value="Sex lethal, isoform D"/>
    <property type="match status" value="1"/>
</dbReference>
<dbReference type="GO" id="GO:0000381">
    <property type="term" value="P:regulation of alternative mRNA splicing, via spliceosome"/>
    <property type="evidence" value="ECO:0000318"/>
    <property type="project" value="GO_Central"/>
</dbReference>
<dbReference type="GO" id="GO:1990904">
    <property type="term" value="C:ribonucleoprotein complex"/>
    <property type="evidence" value="ECO:0000318"/>
    <property type="project" value="GO_Central"/>
</dbReference>
<dbReference type="InterPro" id="IPR000504">
    <property type="entry name" value="RRM_dom"/>
</dbReference>
<dbReference type="Pfam" id="PF00076">
    <property type="entry name" value="RRM_1"/>
    <property type="match status" value="3"/>
</dbReference>
<dbReference type="GO" id="GO:0010629">
    <property type="term" value="P:negative regulation of gene expression"/>
    <property type="evidence" value="ECO:0007669"/>
    <property type="project" value="UniProtKB-ARBA"/>
</dbReference>
<keyword evidence="6" id="KW-1185">Reference proteome</keyword>
<accession>A9UXQ5</accession>
<dbReference type="CDD" id="cd12361">
    <property type="entry name" value="RRM1_2_CELF1-6_like"/>
    <property type="match status" value="1"/>
</dbReference>
<feature type="domain" description="RRM" evidence="4">
    <location>
        <begin position="105"/>
        <end position="185"/>
    </location>
</feature>
<protein>
    <recommendedName>
        <fullName evidence="4">RRM domain-containing protein</fullName>
    </recommendedName>
</protein>
<organism evidence="5 6">
    <name type="scientific">Monosiga brevicollis</name>
    <name type="common">Choanoflagellate</name>
    <dbReference type="NCBI Taxonomy" id="81824"/>
    <lineage>
        <taxon>Eukaryota</taxon>
        <taxon>Choanoflagellata</taxon>
        <taxon>Craspedida</taxon>
        <taxon>Salpingoecidae</taxon>
        <taxon>Monosiga</taxon>
    </lineage>
</organism>
<dbReference type="GeneID" id="5890563"/>
<dbReference type="Proteomes" id="UP000001357">
    <property type="component" value="Unassembled WGS sequence"/>
</dbReference>
<reference evidence="5 6" key="1">
    <citation type="journal article" date="2008" name="Nature">
        <title>The genome of the choanoflagellate Monosiga brevicollis and the origin of metazoans.</title>
        <authorList>
            <consortium name="JGI Sequencing"/>
            <person name="King N."/>
            <person name="Westbrook M.J."/>
            <person name="Young S.L."/>
            <person name="Kuo A."/>
            <person name="Abedin M."/>
            <person name="Chapman J."/>
            <person name="Fairclough S."/>
            <person name="Hellsten U."/>
            <person name="Isogai Y."/>
            <person name="Letunic I."/>
            <person name="Marr M."/>
            <person name="Pincus D."/>
            <person name="Putnam N."/>
            <person name="Rokas A."/>
            <person name="Wright K.J."/>
            <person name="Zuzow R."/>
            <person name="Dirks W."/>
            <person name="Good M."/>
            <person name="Goodstein D."/>
            <person name="Lemons D."/>
            <person name="Li W."/>
            <person name="Lyons J.B."/>
            <person name="Morris A."/>
            <person name="Nichols S."/>
            <person name="Richter D.J."/>
            <person name="Salamov A."/>
            <person name="Bork P."/>
            <person name="Lim W.A."/>
            <person name="Manning G."/>
            <person name="Miller W.T."/>
            <person name="McGinnis W."/>
            <person name="Shapiro H."/>
            <person name="Tjian R."/>
            <person name="Grigoriev I.V."/>
            <person name="Rokhsar D."/>
        </authorList>
    </citation>
    <scope>NUCLEOTIDE SEQUENCE [LARGE SCALE GENOMIC DNA]</scope>
    <source>
        <strain evidence="6">MX1 / ATCC 50154</strain>
    </source>
</reference>
<dbReference type="FunFam" id="3.30.70.330:FF:000013">
    <property type="entry name" value="CUGBP Elav-like family member 1 isoform 2"/>
    <property type="match status" value="1"/>
</dbReference>
<evidence type="ECO:0000256" key="3">
    <source>
        <dbReference type="PROSITE-ProRule" id="PRU00176"/>
    </source>
</evidence>
<dbReference type="GO" id="GO:0005634">
    <property type="term" value="C:nucleus"/>
    <property type="evidence" value="ECO:0000318"/>
    <property type="project" value="GO_Central"/>
</dbReference>
<evidence type="ECO:0000259" key="4">
    <source>
        <dbReference type="PROSITE" id="PS50102"/>
    </source>
</evidence>
<dbReference type="InParanoid" id="A9UXQ5"/>
<name>A9UXQ5_MONBE</name>
<dbReference type="InterPro" id="IPR012677">
    <property type="entry name" value="Nucleotide-bd_a/b_plait_sf"/>
</dbReference>
<feature type="domain" description="RRM" evidence="4">
    <location>
        <begin position="17"/>
        <end position="98"/>
    </location>
</feature>
<evidence type="ECO:0000256" key="1">
    <source>
        <dbReference type="ARBA" id="ARBA00022737"/>
    </source>
</evidence>
<dbReference type="GO" id="GO:0003729">
    <property type="term" value="F:mRNA binding"/>
    <property type="evidence" value="ECO:0000318"/>
    <property type="project" value="GO_Central"/>
</dbReference>
<dbReference type="FunFam" id="3.30.70.330:FF:000198">
    <property type="entry name" value="CUGBP Elav-like family member 6 isoform X3"/>
    <property type="match status" value="1"/>
</dbReference>
<dbReference type="InterPro" id="IPR035979">
    <property type="entry name" value="RBD_domain_sf"/>
</dbReference>
<dbReference type="EMBL" id="CH991549">
    <property type="protein sequence ID" value="EDQ89884.1"/>
    <property type="molecule type" value="Genomic_DNA"/>
</dbReference>
<dbReference type="GO" id="GO:0009967">
    <property type="term" value="P:positive regulation of signal transduction"/>
    <property type="evidence" value="ECO:0007669"/>
    <property type="project" value="UniProtKB-ARBA"/>
</dbReference>
<keyword evidence="2 3" id="KW-0694">RNA-binding</keyword>
<dbReference type="STRING" id="81824.A9UXQ5"/>
<sequence>MGAAPPAATLTKDPDAMKLFIGQIPRNYSEEDLTHIFSEFGHIYEVMILRDRQTHNSKGCAFLTFTTRQAAVDAIERHHEKTTLPNMSHPMQVKIADTDQRNAERKLFVGMLARTMNEDDLRAKFGAFGHVEDLTILRHADGSSKGCAFVKFSNADEAQSAIANLHHSETMDGCRSPIVVKVADNEKQKQHRKLQRQLNNMNVMMPYNMIPNPRSMSYNMYNQAANFGQFGNGMPAPDHGAMGEVDGGASPVGGFNMPYPSNPYGMASAPFGQQPYMGQPMAPRQSSQQPEGPDGSNLFIYHLPQEFNDQALAATFLPFGNVISAKVFVDKMTGQSKCFGFVSYDNPASAEAAITAMNGFQIGMKRLKVQLKRPKSANAGMPMHQGPLF</sequence>
<evidence type="ECO:0000256" key="2">
    <source>
        <dbReference type="ARBA" id="ARBA00022884"/>
    </source>
</evidence>
<dbReference type="Gene3D" id="3.30.70.330">
    <property type="match status" value="3"/>
</dbReference>
<dbReference type="FunCoup" id="A9UXQ5">
    <property type="interactions" value="593"/>
</dbReference>
<proteinExistence type="predicted"/>
<dbReference type="SUPFAM" id="SSF54928">
    <property type="entry name" value="RNA-binding domain, RBD"/>
    <property type="match status" value="2"/>
</dbReference>
<dbReference type="KEGG" id="mbr:MONBRDRAFT_16599"/>